<keyword evidence="2" id="KW-1185">Reference proteome</keyword>
<protein>
    <submittedName>
        <fullName evidence="1">Uncharacterized protein</fullName>
    </submittedName>
</protein>
<dbReference type="InterPro" id="IPR028994">
    <property type="entry name" value="Integrin_alpha_N"/>
</dbReference>
<dbReference type="RefSeq" id="WP_215760772.1">
    <property type="nucleotide sequence ID" value="NZ_JAHKBE010000072.1"/>
</dbReference>
<gene>
    <name evidence="1" type="ORF">AAAT34_11675</name>
</gene>
<organism evidence="1 2">
    <name type="scientific">Hallella faecis</name>
    <dbReference type="NCBI Taxonomy" id="2841596"/>
    <lineage>
        <taxon>Bacteria</taxon>
        <taxon>Pseudomonadati</taxon>
        <taxon>Bacteroidota</taxon>
        <taxon>Bacteroidia</taxon>
        <taxon>Bacteroidales</taxon>
        <taxon>Prevotellaceae</taxon>
        <taxon>Hallella</taxon>
    </lineage>
</organism>
<evidence type="ECO:0000313" key="2">
    <source>
        <dbReference type="Proteomes" id="UP001487296"/>
    </source>
</evidence>
<name>A0ABV1FTF2_9BACT</name>
<accession>A0ABV1FTF2</accession>
<dbReference type="EMBL" id="JBBNFP010000069">
    <property type="protein sequence ID" value="MEQ2487696.1"/>
    <property type="molecule type" value="Genomic_DNA"/>
</dbReference>
<dbReference type="Proteomes" id="UP001487296">
    <property type="component" value="Unassembled WGS sequence"/>
</dbReference>
<sequence length="318" mass="33917">METNEETKYLNPTSKVEYAEFEEQPISEPQSEKTGWKKVAIGSAAGILLGAGAIYAVSGEEKQDAASTASSPTADKQPVKVGEVSDDMSFTDAFNSARAQVGAGGVFHWHGGIYSTYTADEWDNMTADNREEYAQAIKPEIRADEMENSYVAEAHTTSHSQTEDTKADVEPVSHEPVQTAVHQQADVEPAYVAASQSNQDTTNADDDVHVVAQGTVQGHAAAAVDLNGDGDADVAVIDVNDNNVLDDPDVVVDHQGNMATVGQLAEAAGQQPDDGTDYAMQHDDGIDPNMQQVSYGENPDVSPDMPDYMNDADMGTMV</sequence>
<evidence type="ECO:0000313" key="1">
    <source>
        <dbReference type="EMBL" id="MEQ2487696.1"/>
    </source>
</evidence>
<comment type="caution">
    <text evidence="1">The sequence shown here is derived from an EMBL/GenBank/DDBJ whole genome shotgun (WGS) entry which is preliminary data.</text>
</comment>
<reference evidence="1 2" key="1">
    <citation type="submission" date="2024-04" db="EMBL/GenBank/DDBJ databases">
        <title>Human intestinal bacterial collection.</title>
        <authorList>
            <person name="Pauvert C."/>
            <person name="Hitch T.C.A."/>
            <person name="Clavel T."/>
        </authorList>
    </citation>
    <scope>NUCLEOTIDE SEQUENCE [LARGE SCALE GENOMIC DNA]</scope>
    <source>
        <strain evidence="1 2">CLA-AA-H145</strain>
    </source>
</reference>
<proteinExistence type="predicted"/>
<dbReference type="Gene3D" id="2.130.10.130">
    <property type="entry name" value="Integrin alpha, N-terminal"/>
    <property type="match status" value="1"/>
</dbReference>